<gene>
    <name evidence="1" type="ORF">IM811_017900</name>
</gene>
<evidence type="ECO:0000313" key="2">
    <source>
        <dbReference type="Proteomes" id="UP000616885"/>
    </source>
</evidence>
<reference evidence="1" key="1">
    <citation type="submission" date="2020-10" db="EMBL/GenBank/DDBJ databases">
        <title>High-Quality Genome Resource of Clonostachys rosea strain S41 by Oxford Nanopore Long-Read Sequencing.</title>
        <authorList>
            <person name="Wang H."/>
        </authorList>
    </citation>
    <scope>NUCLEOTIDE SEQUENCE</scope>
    <source>
        <strain evidence="1">S41</strain>
    </source>
</reference>
<dbReference type="Proteomes" id="UP000616885">
    <property type="component" value="Unassembled WGS sequence"/>
</dbReference>
<proteinExistence type="predicted"/>
<sequence>MLLPAGWNHQLRRAVPSNQDPFHILLWVNWGTWKEKSTVFPDISHDHGDLSKSMASMAPWAMLLRMREIWLIGKGHISRSSSDRGRFFLTLPDDRGSPSKDEGCSINCGCVPRA</sequence>
<name>A0A8H7N442_BIOOC</name>
<accession>A0A8H7N442</accession>
<dbReference type="AlphaFoldDB" id="A0A8H7N442"/>
<organism evidence="1 2">
    <name type="scientific">Bionectria ochroleuca</name>
    <name type="common">Gliocladium roseum</name>
    <dbReference type="NCBI Taxonomy" id="29856"/>
    <lineage>
        <taxon>Eukaryota</taxon>
        <taxon>Fungi</taxon>
        <taxon>Dikarya</taxon>
        <taxon>Ascomycota</taxon>
        <taxon>Pezizomycotina</taxon>
        <taxon>Sordariomycetes</taxon>
        <taxon>Hypocreomycetidae</taxon>
        <taxon>Hypocreales</taxon>
        <taxon>Bionectriaceae</taxon>
        <taxon>Clonostachys</taxon>
    </lineage>
</organism>
<protein>
    <submittedName>
        <fullName evidence="1">Uncharacterized protein</fullName>
    </submittedName>
</protein>
<dbReference type="EMBL" id="JADCTT010000009">
    <property type="protein sequence ID" value="KAF9748395.1"/>
    <property type="molecule type" value="Genomic_DNA"/>
</dbReference>
<evidence type="ECO:0000313" key="1">
    <source>
        <dbReference type="EMBL" id="KAF9748395.1"/>
    </source>
</evidence>
<comment type="caution">
    <text evidence="1">The sequence shown here is derived from an EMBL/GenBank/DDBJ whole genome shotgun (WGS) entry which is preliminary data.</text>
</comment>